<dbReference type="Proteomes" id="UP000001476">
    <property type="component" value="Chromosome"/>
</dbReference>
<comment type="similarity">
    <text evidence="1">Belongs to the GerABKA family.</text>
</comment>
<dbReference type="PANTHER" id="PTHR22550:SF9">
    <property type="entry name" value="STAGE V SPORULATION PROTEIN AF"/>
    <property type="match status" value="1"/>
</dbReference>
<keyword evidence="2 3" id="KW-0472">Membrane</keyword>
<feature type="transmembrane region" description="Helical" evidence="3">
    <location>
        <begin position="422"/>
        <end position="449"/>
    </location>
</feature>
<dbReference type="InterPro" id="IPR004995">
    <property type="entry name" value="Spore_Ger"/>
</dbReference>
<dbReference type="GO" id="GO:0016020">
    <property type="term" value="C:membrane"/>
    <property type="evidence" value="ECO:0007669"/>
    <property type="project" value="InterPro"/>
</dbReference>
<dbReference type="HOGENOM" id="CLU_021639_3_1_9"/>
<protein>
    <submittedName>
        <fullName evidence="4">Stage V sporulation protein AF</fullName>
    </submittedName>
</protein>
<name>C4Z557_LACE2</name>
<keyword evidence="3" id="KW-1133">Transmembrane helix</keyword>
<dbReference type="Pfam" id="PF03323">
    <property type="entry name" value="GerA"/>
    <property type="match status" value="1"/>
</dbReference>
<gene>
    <name evidence="4" type="ordered locus">EUBELI_00753</name>
</gene>
<keyword evidence="3" id="KW-0812">Transmembrane</keyword>
<dbReference type="InterPro" id="IPR050768">
    <property type="entry name" value="UPF0353/GerABKA_families"/>
</dbReference>
<evidence type="ECO:0000313" key="5">
    <source>
        <dbReference type="Proteomes" id="UP000001476"/>
    </source>
</evidence>
<evidence type="ECO:0000256" key="1">
    <source>
        <dbReference type="ARBA" id="ARBA00005278"/>
    </source>
</evidence>
<evidence type="ECO:0000256" key="2">
    <source>
        <dbReference type="ARBA" id="ARBA00023136"/>
    </source>
</evidence>
<evidence type="ECO:0000313" key="4">
    <source>
        <dbReference type="EMBL" id="ACR71761.1"/>
    </source>
</evidence>
<dbReference type="KEGG" id="eel:EUBELI_00753"/>
<dbReference type="PANTHER" id="PTHR22550">
    <property type="entry name" value="SPORE GERMINATION PROTEIN"/>
    <property type="match status" value="1"/>
</dbReference>
<reference evidence="4 5" key="1">
    <citation type="journal article" date="2009" name="Proc. Natl. Acad. Sci. U.S.A.">
        <title>Characterizing a model human gut microbiota composed of members of its two dominant bacterial phyla.</title>
        <authorList>
            <person name="Mahowald M.A."/>
            <person name="Rey F.E."/>
            <person name="Seedorf H."/>
            <person name="Turnbaugh P.J."/>
            <person name="Fulton R.S."/>
            <person name="Wollam A."/>
            <person name="Shah N."/>
            <person name="Wang C."/>
            <person name="Magrini V."/>
            <person name="Wilson R.K."/>
            <person name="Cantarel B.L."/>
            <person name="Coutinho P.M."/>
            <person name="Henrissat B."/>
            <person name="Crock L.W."/>
            <person name="Russell A."/>
            <person name="Verberkmoes N.C."/>
            <person name="Hettich R.L."/>
            <person name="Gordon J.I."/>
        </authorList>
    </citation>
    <scope>NUCLEOTIDE SEQUENCE [LARGE SCALE GENOMIC DNA]</scope>
    <source>
        <strain evidence="5">ATCC 27750 / DSM 3376 / VPI C15-48 / C15-B4</strain>
    </source>
</reference>
<accession>C4Z557</accession>
<proteinExistence type="inferred from homology"/>
<dbReference type="eggNOG" id="COG0697">
    <property type="taxonomic scope" value="Bacteria"/>
</dbReference>
<evidence type="ECO:0000256" key="3">
    <source>
        <dbReference type="SAM" id="Phobius"/>
    </source>
</evidence>
<dbReference type="PIRSF" id="PIRSF005690">
    <property type="entry name" value="GerBA"/>
    <property type="match status" value="1"/>
</dbReference>
<sequence length="486" mass="55552">MIQSAVENVQVKGVSMTDFTTNIDMNVRMMNEKLRVDRNFDILQRDVLIGGKRTHFYFIDGFVQEETIEKLVQFFYSLKESDIKDIDTFLEVGMPYTEIEKNGHYDEVEKAFLSGQTVMIIDGFDECILIDCRTYPMRSVTEPYKDKVLRGSRDGFVETLVCNAALLRRRIRDSRFSMEMYTVGERSRTDVAVCYIDDKVDKKLLERIENLISSIEVEALTMNIESLAECMFKGKWINPFPKYKYSERPDTAAAALFDGNIVIMVDTSPAVMIIPTNVFDIIEEADDFNFSPMIGTYIRLSRFFFTLLTVFLTPVWLLLESNPQWVPEWLKFITISENITVPVILQLFILELAVDGLKLAAVNTPGMLSTPLSILAGIVVGEYAVESGWFNSESLLYMAVVTVGTYSQASFEMGYALKFIRIVNLILVQFFGRIGLLAGAIFAIVLVCFNRTISGKSYIYPVIPFNSQMFKRKILRVRLPHKIKNN</sequence>
<feature type="transmembrane region" description="Helical" evidence="3">
    <location>
        <begin position="300"/>
        <end position="319"/>
    </location>
</feature>
<dbReference type="STRING" id="515620.EUBELI_00753"/>
<keyword evidence="5" id="KW-1185">Reference proteome</keyword>
<dbReference type="AlphaFoldDB" id="C4Z557"/>
<dbReference type="EMBL" id="CP001104">
    <property type="protein sequence ID" value="ACR71761.1"/>
    <property type="molecule type" value="Genomic_DNA"/>
</dbReference>
<organism evidence="4 5">
    <name type="scientific">Lachnospira eligens (strain ATCC 27750 / DSM 3376 / VPI C15-48 / C15-B4)</name>
    <name type="common">Eubacterium eligens</name>
    <dbReference type="NCBI Taxonomy" id="515620"/>
    <lineage>
        <taxon>Bacteria</taxon>
        <taxon>Bacillati</taxon>
        <taxon>Bacillota</taxon>
        <taxon>Clostridia</taxon>
        <taxon>Lachnospirales</taxon>
        <taxon>Lachnospiraceae</taxon>
        <taxon>Lachnospira</taxon>
    </lineage>
</organism>
<feature type="transmembrane region" description="Helical" evidence="3">
    <location>
        <begin position="339"/>
        <end position="360"/>
    </location>
</feature>
<dbReference type="GO" id="GO:0009847">
    <property type="term" value="P:spore germination"/>
    <property type="evidence" value="ECO:0007669"/>
    <property type="project" value="InterPro"/>
</dbReference>